<feature type="transmembrane region" description="Helical" evidence="8">
    <location>
        <begin position="23"/>
        <end position="45"/>
    </location>
</feature>
<evidence type="ECO:0000256" key="5">
    <source>
        <dbReference type="ARBA" id="ARBA00022692"/>
    </source>
</evidence>
<dbReference type="InterPro" id="IPR035906">
    <property type="entry name" value="MetI-like_sf"/>
</dbReference>
<dbReference type="AlphaFoldDB" id="A0A443L6J2"/>
<evidence type="ECO:0000256" key="2">
    <source>
        <dbReference type="ARBA" id="ARBA00010072"/>
    </source>
</evidence>
<evidence type="ECO:0000313" key="10">
    <source>
        <dbReference type="EMBL" id="RWR44786.1"/>
    </source>
</evidence>
<dbReference type="EMBL" id="SAVB01000028">
    <property type="protein sequence ID" value="RWR44786.1"/>
    <property type="molecule type" value="Genomic_DNA"/>
</dbReference>
<dbReference type="SUPFAM" id="SSF161098">
    <property type="entry name" value="MetI-like"/>
    <property type="match status" value="1"/>
</dbReference>
<keyword evidence="6 8" id="KW-1133">Transmembrane helix</keyword>
<feature type="transmembrane region" description="Helical" evidence="8">
    <location>
        <begin position="57"/>
        <end position="78"/>
    </location>
</feature>
<gene>
    <name evidence="10" type="ORF">EOW65_18155</name>
</gene>
<feature type="transmembrane region" description="Helical" evidence="8">
    <location>
        <begin position="139"/>
        <end position="165"/>
    </location>
</feature>
<comment type="caution">
    <text evidence="10">The sequence shown here is derived from an EMBL/GenBank/DDBJ whole genome shotgun (WGS) entry which is preliminary data.</text>
</comment>
<reference evidence="10 11" key="1">
    <citation type="submission" date="2019-01" db="EMBL/GenBank/DDBJ databases">
        <title>Sinorhodobacter populi sp. nov. isolated from the symptomatic bark tissue of Populus euramericana canker.</title>
        <authorList>
            <person name="Xu G."/>
        </authorList>
    </citation>
    <scope>NUCLEOTIDE SEQUENCE [LARGE SCALE GENOMIC DNA]</scope>
    <source>
        <strain evidence="10 11">CCTCC AB2012026</strain>
    </source>
</reference>
<dbReference type="NCBIfam" id="TIGR01726">
    <property type="entry name" value="HEQRo_perm_3TM"/>
    <property type="match status" value="1"/>
</dbReference>
<keyword evidence="4" id="KW-1003">Cell membrane</keyword>
<dbReference type="Gene3D" id="1.10.3720.10">
    <property type="entry name" value="MetI-like"/>
    <property type="match status" value="1"/>
</dbReference>
<name>A0A443L6J2_9RHOB</name>
<evidence type="ECO:0000256" key="7">
    <source>
        <dbReference type="ARBA" id="ARBA00023136"/>
    </source>
</evidence>
<evidence type="ECO:0000259" key="9">
    <source>
        <dbReference type="PROSITE" id="PS50928"/>
    </source>
</evidence>
<dbReference type="Pfam" id="PF00528">
    <property type="entry name" value="BPD_transp_1"/>
    <property type="match status" value="1"/>
</dbReference>
<organism evidence="10 11">
    <name type="scientific">Paenirhodobacter ferrireducens</name>
    <dbReference type="NCBI Taxonomy" id="1215032"/>
    <lineage>
        <taxon>Bacteria</taxon>
        <taxon>Pseudomonadati</taxon>
        <taxon>Pseudomonadota</taxon>
        <taxon>Alphaproteobacteria</taxon>
        <taxon>Rhodobacterales</taxon>
        <taxon>Rhodobacter group</taxon>
        <taxon>Paenirhodobacter</taxon>
    </lineage>
</organism>
<dbReference type="GO" id="GO:0006865">
    <property type="term" value="P:amino acid transport"/>
    <property type="evidence" value="ECO:0007669"/>
    <property type="project" value="TreeGrafter"/>
</dbReference>
<dbReference type="GO" id="GO:0022857">
    <property type="term" value="F:transmembrane transporter activity"/>
    <property type="evidence" value="ECO:0007669"/>
    <property type="project" value="InterPro"/>
</dbReference>
<dbReference type="InterPro" id="IPR010065">
    <property type="entry name" value="AA_ABC_transptr_permease_3TM"/>
</dbReference>
<keyword evidence="7 8" id="KW-0472">Membrane</keyword>
<keyword evidence="3 8" id="KW-0813">Transport</keyword>
<dbReference type="OrthoDB" id="9814550at2"/>
<comment type="subcellular location">
    <subcellularLocation>
        <location evidence="1">Cell inner membrane</location>
        <topology evidence="1">Multi-pass membrane protein</topology>
    </subcellularLocation>
    <subcellularLocation>
        <location evidence="8">Cell membrane</location>
        <topology evidence="8">Multi-pass membrane protein</topology>
    </subcellularLocation>
</comment>
<evidence type="ECO:0000256" key="8">
    <source>
        <dbReference type="RuleBase" id="RU363032"/>
    </source>
</evidence>
<evidence type="ECO:0000256" key="6">
    <source>
        <dbReference type="ARBA" id="ARBA00022989"/>
    </source>
</evidence>
<dbReference type="Proteomes" id="UP000286594">
    <property type="component" value="Unassembled WGS sequence"/>
</dbReference>
<accession>A0A443L6J2</accession>
<dbReference type="GO" id="GO:0043190">
    <property type="term" value="C:ATP-binding cassette (ABC) transporter complex"/>
    <property type="evidence" value="ECO:0007669"/>
    <property type="project" value="InterPro"/>
</dbReference>
<dbReference type="PROSITE" id="PS50928">
    <property type="entry name" value="ABC_TM1"/>
    <property type="match status" value="1"/>
</dbReference>
<evidence type="ECO:0000256" key="1">
    <source>
        <dbReference type="ARBA" id="ARBA00004429"/>
    </source>
</evidence>
<proteinExistence type="inferred from homology"/>
<evidence type="ECO:0000313" key="11">
    <source>
        <dbReference type="Proteomes" id="UP000286594"/>
    </source>
</evidence>
<dbReference type="InterPro" id="IPR000515">
    <property type="entry name" value="MetI-like"/>
</dbReference>
<sequence>MANGLDFGWLETGFRALLEGAGMTLWLTVCSTLLGLLISVLGAAARRGRIGWLRAAVGLYVESIRNTPFIVQLFFIYFGLPSVGMNLDPILAAVIAMTLNVGAYATEIVAAGLAAVGAGQREAAQALGLRPRIVFVKVVLPQALAVIFPALASQVVITMLDSAVVSQISVRELTMRANLIQSETFRPFETFLVAAALYLGLSVLLRRVLNFCARRYLGPGLS</sequence>
<feature type="transmembrane region" description="Helical" evidence="8">
    <location>
        <begin position="185"/>
        <end position="205"/>
    </location>
</feature>
<keyword evidence="11" id="KW-1185">Reference proteome</keyword>
<dbReference type="PANTHER" id="PTHR30614">
    <property type="entry name" value="MEMBRANE COMPONENT OF AMINO ACID ABC TRANSPORTER"/>
    <property type="match status" value="1"/>
</dbReference>
<protein>
    <submittedName>
        <fullName evidence="10">Amino acid ABC transporter permease</fullName>
    </submittedName>
</protein>
<feature type="transmembrane region" description="Helical" evidence="8">
    <location>
        <begin position="90"/>
        <end position="118"/>
    </location>
</feature>
<feature type="domain" description="ABC transmembrane type-1" evidence="9">
    <location>
        <begin position="21"/>
        <end position="209"/>
    </location>
</feature>
<dbReference type="CDD" id="cd06261">
    <property type="entry name" value="TM_PBP2"/>
    <property type="match status" value="1"/>
</dbReference>
<dbReference type="RefSeq" id="WP_128151836.1">
    <property type="nucleotide sequence ID" value="NZ_SAVB01000028.1"/>
</dbReference>
<dbReference type="InterPro" id="IPR043429">
    <property type="entry name" value="ArtM/GltK/GlnP/TcyL/YhdX-like"/>
</dbReference>
<comment type="similarity">
    <text evidence="2">Belongs to the binding-protein-dependent transport system permease family. HisMQ subfamily.</text>
</comment>
<keyword evidence="5 8" id="KW-0812">Transmembrane</keyword>
<dbReference type="PANTHER" id="PTHR30614:SF35">
    <property type="entry name" value="ABC TRANSPORTER PERMEASE PROTEIN"/>
    <property type="match status" value="1"/>
</dbReference>
<evidence type="ECO:0000256" key="4">
    <source>
        <dbReference type="ARBA" id="ARBA00022475"/>
    </source>
</evidence>
<evidence type="ECO:0000256" key="3">
    <source>
        <dbReference type="ARBA" id="ARBA00022448"/>
    </source>
</evidence>